<feature type="region of interest" description="Disordered" evidence="1">
    <location>
        <begin position="1"/>
        <end position="26"/>
    </location>
</feature>
<name>A0AAV7RHC9_PLEWA</name>
<protein>
    <submittedName>
        <fullName evidence="2">Uncharacterized protein</fullName>
    </submittedName>
</protein>
<dbReference type="EMBL" id="JANPWB010000009">
    <property type="protein sequence ID" value="KAJ1150258.1"/>
    <property type="molecule type" value="Genomic_DNA"/>
</dbReference>
<comment type="caution">
    <text evidence="2">The sequence shown here is derived from an EMBL/GenBank/DDBJ whole genome shotgun (WGS) entry which is preliminary data.</text>
</comment>
<sequence length="89" mass="9382">MSRGHALLTSVSSRSGGRISPDSSRPACGRRLGSFAGRPVCAHCVVGFRCTVLPIVFSILHSFTAVFMCDIWDFVALSGSFAGCGRSSL</sequence>
<proteinExistence type="predicted"/>
<dbReference type="AlphaFoldDB" id="A0AAV7RHC9"/>
<reference evidence="2" key="1">
    <citation type="journal article" date="2022" name="bioRxiv">
        <title>Sequencing and chromosome-scale assembly of the giantPleurodeles waltlgenome.</title>
        <authorList>
            <person name="Brown T."/>
            <person name="Elewa A."/>
            <person name="Iarovenko S."/>
            <person name="Subramanian E."/>
            <person name="Araus A.J."/>
            <person name="Petzold A."/>
            <person name="Susuki M."/>
            <person name="Suzuki K.-i.T."/>
            <person name="Hayashi T."/>
            <person name="Toyoda A."/>
            <person name="Oliveira C."/>
            <person name="Osipova E."/>
            <person name="Leigh N.D."/>
            <person name="Simon A."/>
            <person name="Yun M.H."/>
        </authorList>
    </citation>
    <scope>NUCLEOTIDE SEQUENCE</scope>
    <source>
        <strain evidence="2">20211129_DDA</strain>
        <tissue evidence="2">Liver</tissue>
    </source>
</reference>
<gene>
    <name evidence="2" type="ORF">NDU88_003053</name>
</gene>
<organism evidence="2 3">
    <name type="scientific">Pleurodeles waltl</name>
    <name type="common">Iberian ribbed newt</name>
    <dbReference type="NCBI Taxonomy" id="8319"/>
    <lineage>
        <taxon>Eukaryota</taxon>
        <taxon>Metazoa</taxon>
        <taxon>Chordata</taxon>
        <taxon>Craniata</taxon>
        <taxon>Vertebrata</taxon>
        <taxon>Euteleostomi</taxon>
        <taxon>Amphibia</taxon>
        <taxon>Batrachia</taxon>
        <taxon>Caudata</taxon>
        <taxon>Salamandroidea</taxon>
        <taxon>Salamandridae</taxon>
        <taxon>Pleurodelinae</taxon>
        <taxon>Pleurodeles</taxon>
    </lineage>
</organism>
<keyword evidence="3" id="KW-1185">Reference proteome</keyword>
<dbReference type="Proteomes" id="UP001066276">
    <property type="component" value="Chromosome 5"/>
</dbReference>
<accession>A0AAV7RHC9</accession>
<evidence type="ECO:0000256" key="1">
    <source>
        <dbReference type="SAM" id="MobiDB-lite"/>
    </source>
</evidence>
<evidence type="ECO:0000313" key="3">
    <source>
        <dbReference type="Proteomes" id="UP001066276"/>
    </source>
</evidence>
<evidence type="ECO:0000313" key="2">
    <source>
        <dbReference type="EMBL" id="KAJ1150258.1"/>
    </source>
</evidence>